<keyword evidence="2" id="KW-1185">Reference proteome</keyword>
<proteinExistence type="predicted"/>
<organism evidence="1 2">
    <name type="scientific">Glossina pallidipes</name>
    <name type="common">Tsetse fly</name>
    <dbReference type="NCBI Taxonomy" id="7398"/>
    <lineage>
        <taxon>Eukaryota</taxon>
        <taxon>Metazoa</taxon>
        <taxon>Ecdysozoa</taxon>
        <taxon>Arthropoda</taxon>
        <taxon>Hexapoda</taxon>
        <taxon>Insecta</taxon>
        <taxon>Pterygota</taxon>
        <taxon>Neoptera</taxon>
        <taxon>Endopterygota</taxon>
        <taxon>Diptera</taxon>
        <taxon>Brachycera</taxon>
        <taxon>Muscomorpha</taxon>
        <taxon>Hippoboscoidea</taxon>
        <taxon>Glossinidae</taxon>
        <taxon>Glossina</taxon>
    </lineage>
</organism>
<sequence length="136" mass="14862">MEKYTGCYQRKNWSTNLKIQRPSCLKTLSTQFNFRFINSCPCAQNVVSMINSKKSALLNSVKKASSVDITIVGTSGELPMASAVASLLLVVIKGKFLDVAKLPETCLDSVGLRIVDKEAPVGTTVAPEMETEIKIY</sequence>
<reference evidence="2" key="1">
    <citation type="submission" date="2014-03" db="EMBL/GenBank/DDBJ databases">
        <authorList>
            <person name="Aksoy S."/>
            <person name="Warren W."/>
            <person name="Wilson R.K."/>
        </authorList>
    </citation>
    <scope>NUCLEOTIDE SEQUENCE [LARGE SCALE GENOMIC DNA]</scope>
    <source>
        <strain evidence="2">IAEA</strain>
    </source>
</reference>
<dbReference type="Proteomes" id="UP000092445">
    <property type="component" value="Unassembled WGS sequence"/>
</dbReference>
<evidence type="ECO:0000313" key="2">
    <source>
        <dbReference type="Proteomes" id="UP000092445"/>
    </source>
</evidence>
<reference evidence="1" key="2">
    <citation type="submission" date="2020-05" db="UniProtKB">
        <authorList>
            <consortium name="EnsemblMetazoa"/>
        </authorList>
    </citation>
    <scope>IDENTIFICATION</scope>
    <source>
        <strain evidence="1">IAEA</strain>
    </source>
</reference>
<dbReference type="AlphaFoldDB" id="A0A1A9ZJY9"/>
<name>A0A1A9ZJY9_GLOPL</name>
<dbReference type="VEuPathDB" id="VectorBase:GPAI017214"/>
<evidence type="ECO:0000313" key="1">
    <source>
        <dbReference type="EnsemblMetazoa" id="GPAI017214-PA"/>
    </source>
</evidence>
<dbReference type="EnsemblMetazoa" id="GPAI017214-RA">
    <property type="protein sequence ID" value="GPAI017214-PA"/>
    <property type="gene ID" value="GPAI017214"/>
</dbReference>
<accession>A0A1A9ZJY9</accession>
<protein>
    <submittedName>
        <fullName evidence="1">Uncharacterized protein</fullName>
    </submittedName>
</protein>